<accession>A0A7S3LP20</accession>
<proteinExistence type="predicted"/>
<organism evidence="2">
    <name type="scientific">Aplanochytrium stocchinoi</name>
    <dbReference type="NCBI Taxonomy" id="215587"/>
    <lineage>
        <taxon>Eukaryota</taxon>
        <taxon>Sar</taxon>
        <taxon>Stramenopiles</taxon>
        <taxon>Bigyra</taxon>
        <taxon>Labyrinthulomycetes</taxon>
        <taxon>Thraustochytrida</taxon>
        <taxon>Thraustochytriidae</taxon>
        <taxon>Aplanochytrium</taxon>
    </lineage>
</organism>
<reference evidence="2" key="1">
    <citation type="submission" date="2021-01" db="EMBL/GenBank/DDBJ databases">
        <authorList>
            <person name="Corre E."/>
            <person name="Pelletier E."/>
            <person name="Niang G."/>
            <person name="Scheremetjew M."/>
            <person name="Finn R."/>
            <person name="Kale V."/>
            <person name="Holt S."/>
            <person name="Cochrane G."/>
            <person name="Meng A."/>
            <person name="Brown T."/>
            <person name="Cohen L."/>
        </authorList>
    </citation>
    <scope>NUCLEOTIDE SEQUENCE</scope>
    <source>
        <strain evidence="2">GSBS06</strain>
    </source>
</reference>
<name>A0A7S3LP20_9STRA</name>
<dbReference type="Gene3D" id="2.160.20.10">
    <property type="entry name" value="Single-stranded right-handed beta-helix, Pectin lyase-like"/>
    <property type="match status" value="1"/>
</dbReference>
<dbReference type="SUPFAM" id="SSF51126">
    <property type="entry name" value="Pectin lyase-like"/>
    <property type="match status" value="1"/>
</dbReference>
<dbReference type="AlphaFoldDB" id="A0A7S3LP20"/>
<protein>
    <recommendedName>
        <fullName evidence="1">Right handed beta helix domain-containing protein</fullName>
    </recommendedName>
</protein>
<dbReference type="InterPro" id="IPR011050">
    <property type="entry name" value="Pectin_lyase_fold/virulence"/>
</dbReference>
<dbReference type="InterPro" id="IPR012334">
    <property type="entry name" value="Pectin_lyas_fold"/>
</dbReference>
<dbReference type="Pfam" id="PF13229">
    <property type="entry name" value="Beta_helix"/>
    <property type="match status" value="1"/>
</dbReference>
<gene>
    <name evidence="2" type="ORF">ASTO00021_LOCUS7676</name>
</gene>
<feature type="domain" description="Right handed beta helix" evidence="1">
    <location>
        <begin position="236"/>
        <end position="390"/>
    </location>
</feature>
<sequence>MGVLDVLDPRKSRDLSGLKQKRNKIIIEGTKETFDASNLLGALKVALSQSKKKTGSIRILLPLADVSVSSAISLPNEVTLIGQTDIKKGVCSRLVVDDSLKGCFLSLAGKTGALSNVHIVLSKKQNAKDPSIKIEKGKHLVIKECVITPPDGGFPGSAKLREGLVIQGTADITGCSFTGITLVFDKTSDGTITSSTINAVESKEKSDLERCGVSICSTSKQGIQVSESAVNGFNTGVLISSSGNTTSLHGTTIEALKCAIDLSSGNSEVYSCTLTAGTRAVKASSAASRCKMKHCKILGGSIGATLESGASIAMDTCSISGVGKLALRVDSKANLTMNTCTISGEPKNDQVDGVQIKDGTVTMSQDCKLKDLTGRGVICQGEGSKFTFSNISMERVNKGCIVASKQACIEGVQGTFVDNNDVVISLHHEGTKANLEDIKIKGGNVGLLIKKVKEVKIKNLSIEDTTDKGLEITDASVEIHKATLVKAGSQGILVRFKNKNLDVANEVHLKFATVRKSTDVGLRVVQEGDEKVLENASSQCIVDNSAFLESKVGVDADGARLKLRGCSFIFNKEKSITINRMNLRPSRREGNLSKEANLEIRWANYVEPQLPQGEEVSNDNEKLNACTLENNFFGAYDWEYSMYVSTMVERMRQARTQWRQQEEDGEEVKIARIIMSSIEHVTLLLQPIGALLLEELVDDPDLGMFATTFPLREDKQKTVFKMEQLFDSWKGLKKPAHFDKAIVALDMAFEKKHVTEDQYDEWFPKLEEMERKCYVESKYSRRRDYLFTTAKESPLTTWFFLDKESPDTEEGKRLRKEILEFLASNKPEKLNNTDYVNMSNFDSSWIAQWALDLLGMRFMKSSIPEDQFLRAAWGNMLLDAGKCERLVKEFKTISMPVIPQDDLLRWEAYDMMEKNGIKFNLEDYNRLFNGTPSLPQAVQDAARSFNGVGALPGLLRRQAEQEKSAEMLLATLSFVSDFAVNDLGINHTKVKNKNDTVLAVMHHHLYPDSTKPPVLYDNQKVGYETCQMCLVRKLQPWNELKLDACKRNHHYCRWCMKDSMSSAISRGCCPGRDENNNECGAKATRREMELAGVERDIIYSVMEDRIRDHFNSLDDWNPCDAPGCIGGRSNVKKKFYTCRLCTKMVTEDGGASDPTIPRRLLQGLDGTTVMRGEGVFRECYHCATRYEKGNACSTITCAQCKQQFNMTFGNEQMTHRFDEQGIGPQRYVPLKEGLLWKLGVFKDRKGKPLQLGQSLTEAQAAEVVRRAKLKLPEFDG</sequence>
<evidence type="ECO:0000259" key="1">
    <source>
        <dbReference type="Pfam" id="PF13229"/>
    </source>
</evidence>
<dbReference type="EMBL" id="HBIN01010278">
    <property type="protein sequence ID" value="CAE0437419.1"/>
    <property type="molecule type" value="Transcribed_RNA"/>
</dbReference>
<dbReference type="InterPro" id="IPR039448">
    <property type="entry name" value="Beta_helix"/>
</dbReference>
<evidence type="ECO:0000313" key="2">
    <source>
        <dbReference type="EMBL" id="CAE0437419.1"/>
    </source>
</evidence>